<keyword evidence="2" id="KW-1185">Reference proteome</keyword>
<reference evidence="1 2" key="1">
    <citation type="submission" date="2023-10" db="EMBL/GenBank/DDBJ databases">
        <title>Noviherbaspirillum sp. CPCC 100848 genome assembly.</title>
        <authorList>
            <person name="Li X.Y."/>
            <person name="Fang X.M."/>
        </authorList>
    </citation>
    <scope>NUCLEOTIDE SEQUENCE [LARGE SCALE GENOMIC DNA]</scope>
    <source>
        <strain evidence="1 2">CPCC 100848</strain>
    </source>
</reference>
<evidence type="ECO:0000313" key="2">
    <source>
        <dbReference type="Proteomes" id="UP001352263"/>
    </source>
</evidence>
<sequence length="78" mass="8882">MQTGTVAMPAASQGAQQECLRYIQKQAQFLDIFKNAKTRGMPKDWLRVAFDKLHPAILAGCNNNEESRKQSMEKKWVV</sequence>
<name>A0ABU6J4V5_9BURK</name>
<dbReference type="RefSeq" id="WP_326505371.1">
    <property type="nucleotide sequence ID" value="NZ_JAWIIV010000003.1"/>
</dbReference>
<accession>A0ABU6J4V5</accession>
<evidence type="ECO:0000313" key="1">
    <source>
        <dbReference type="EMBL" id="MEC4718644.1"/>
    </source>
</evidence>
<proteinExistence type="predicted"/>
<organism evidence="1 2">
    <name type="scientific">Noviherbaspirillum album</name>
    <dbReference type="NCBI Taxonomy" id="3080276"/>
    <lineage>
        <taxon>Bacteria</taxon>
        <taxon>Pseudomonadati</taxon>
        <taxon>Pseudomonadota</taxon>
        <taxon>Betaproteobacteria</taxon>
        <taxon>Burkholderiales</taxon>
        <taxon>Oxalobacteraceae</taxon>
        <taxon>Noviherbaspirillum</taxon>
    </lineage>
</organism>
<dbReference type="Proteomes" id="UP001352263">
    <property type="component" value="Unassembled WGS sequence"/>
</dbReference>
<comment type="caution">
    <text evidence="1">The sequence shown here is derived from an EMBL/GenBank/DDBJ whole genome shotgun (WGS) entry which is preliminary data.</text>
</comment>
<protein>
    <submittedName>
        <fullName evidence="1">Uncharacterized protein</fullName>
    </submittedName>
</protein>
<dbReference type="EMBL" id="JAWIIV010000003">
    <property type="protein sequence ID" value="MEC4718644.1"/>
    <property type="molecule type" value="Genomic_DNA"/>
</dbReference>
<gene>
    <name evidence="1" type="ORF">RY831_05755</name>
</gene>